<dbReference type="Proteomes" id="UP000707352">
    <property type="component" value="Unassembled WGS sequence"/>
</dbReference>
<dbReference type="EMBL" id="JAATJS010000002">
    <property type="protein sequence ID" value="NIX75839.1"/>
    <property type="molecule type" value="Genomic_DNA"/>
</dbReference>
<dbReference type="Gene3D" id="1.20.200.10">
    <property type="entry name" value="Fumarase/aspartase (Central domain)"/>
    <property type="match status" value="1"/>
</dbReference>
<proteinExistence type="predicted"/>
<comment type="caution">
    <text evidence="1">The sequence shown here is derived from an EMBL/GenBank/DDBJ whole genome shotgun (WGS) entry which is preliminary data.</text>
</comment>
<keyword evidence="1" id="KW-0456">Lyase</keyword>
<dbReference type="SUPFAM" id="SSF48557">
    <property type="entry name" value="L-aspartase-like"/>
    <property type="match status" value="1"/>
</dbReference>
<dbReference type="Pfam" id="PF00221">
    <property type="entry name" value="Lyase_aromatic"/>
    <property type="match status" value="1"/>
</dbReference>
<dbReference type="InterPro" id="IPR008948">
    <property type="entry name" value="L-Aspartase-like"/>
</dbReference>
<feature type="non-terminal residue" evidence="1">
    <location>
        <position position="1"/>
    </location>
</feature>
<dbReference type="InterPro" id="IPR001106">
    <property type="entry name" value="Aromatic_Lyase"/>
</dbReference>
<gene>
    <name evidence="1" type="ORF">HB375_04315</name>
</gene>
<accession>A0ABX0V7P9</accession>
<reference evidence="1 2" key="1">
    <citation type="submission" date="2020-03" db="EMBL/GenBank/DDBJ databases">
        <title>The genome sequence of Microvirga sp. c23x22.</title>
        <authorList>
            <person name="Zhang X."/>
        </authorList>
    </citation>
    <scope>NUCLEOTIDE SEQUENCE [LARGE SCALE GENOMIC DNA]</scope>
    <source>
        <strain evidence="2">c23x22</strain>
    </source>
</reference>
<evidence type="ECO:0000313" key="2">
    <source>
        <dbReference type="Proteomes" id="UP000707352"/>
    </source>
</evidence>
<organism evidence="1 2">
    <name type="scientific">Microvirga terricola</name>
    <dbReference type="NCBI Taxonomy" id="2719797"/>
    <lineage>
        <taxon>Bacteria</taxon>
        <taxon>Pseudomonadati</taxon>
        <taxon>Pseudomonadota</taxon>
        <taxon>Alphaproteobacteria</taxon>
        <taxon>Hyphomicrobiales</taxon>
        <taxon>Methylobacteriaceae</taxon>
        <taxon>Microvirga</taxon>
    </lineage>
</organism>
<name>A0ABX0V7P9_9HYPH</name>
<evidence type="ECO:0000313" key="1">
    <source>
        <dbReference type="EMBL" id="NIX75839.1"/>
    </source>
</evidence>
<keyword evidence="2" id="KW-1185">Reference proteome</keyword>
<protein>
    <submittedName>
        <fullName evidence="1">Aromatic amino acid lyase</fullName>
    </submittedName>
</protein>
<sequence>IPGKSNAEDHVSNSTWCGRKARTVVENVEQIVAGELLMAAQALTLVEPLAKDYPLGRGSQAAIGAIRAIIPPALDGDRWYATEMRQALDLVRSCAVVEAVESAIGALE</sequence>
<dbReference type="GO" id="GO:0016829">
    <property type="term" value="F:lyase activity"/>
    <property type="evidence" value="ECO:0007669"/>
    <property type="project" value="UniProtKB-KW"/>
</dbReference>
<dbReference type="RefSeq" id="WP_167671763.1">
    <property type="nucleotide sequence ID" value="NZ_JAATJS010000002.1"/>
</dbReference>